<dbReference type="AlphaFoldDB" id="A0A1X0K271"/>
<reference evidence="2 3" key="1">
    <citation type="submission" date="2017-02" db="EMBL/GenBank/DDBJ databases">
        <title>The new phylogeny of genus Mycobacterium.</title>
        <authorList>
            <person name="Tortoli E."/>
            <person name="Trovato A."/>
            <person name="Cirillo D.M."/>
        </authorList>
    </citation>
    <scope>NUCLEOTIDE SEQUENCE [LARGE SCALE GENOMIC DNA]</scope>
    <source>
        <strain evidence="2 3">DSM 44338</strain>
    </source>
</reference>
<feature type="signal peptide" evidence="1">
    <location>
        <begin position="1"/>
        <end position="19"/>
    </location>
</feature>
<protein>
    <submittedName>
        <fullName evidence="2">Uncharacterized protein</fullName>
    </submittedName>
</protein>
<organism evidence="2 3">
    <name type="scientific">Mycolicibacterium tusciae</name>
    <dbReference type="NCBI Taxonomy" id="75922"/>
    <lineage>
        <taxon>Bacteria</taxon>
        <taxon>Bacillati</taxon>
        <taxon>Actinomycetota</taxon>
        <taxon>Actinomycetes</taxon>
        <taxon>Mycobacteriales</taxon>
        <taxon>Mycobacteriaceae</taxon>
        <taxon>Mycolicibacterium</taxon>
    </lineage>
</organism>
<dbReference type="EMBL" id="MVIM01000001">
    <property type="protein sequence ID" value="ORB68576.1"/>
    <property type="molecule type" value="Genomic_DNA"/>
</dbReference>
<gene>
    <name evidence="2" type="ORF">BST47_01285</name>
</gene>
<dbReference type="OrthoDB" id="5188961at2"/>
<proteinExistence type="predicted"/>
<evidence type="ECO:0000313" key="2">
    <source>
        <dbReference type="EMBL" id="ORB68576.1"/>
    </source>
</evidence>
<name>A0A1X0K271_9MYCO</name>
<dbReference type="RefSeq" id="WP_083123385.1">
    <property type="nucleotide sequence ID" value="NZ_MVIM01000001.1"/>
</dbReference>
<sequence length="286" mass="29586">MWCPSVSLSVWANAWLAGAAAPDDVLDALSQWAPRHSVTAYDSVAAGRTGLPWPDLTDAGAVSLLQTLRTSVGRTSGTPALGVALPVPGDVRGLPAGTQFQRDAVAAGEALIVAGDPAQAIGLVPDFEYPDIAEDGDQPDLEADPCALSWTVYSVPGAVPLEGIDLGEAEYTMRSAVRSAADALGALHAEAAGADIEDPRSLVEQVVESERRHSIPDHAPTRALRVLENAAYIDAIITVSSGLIPIGLNSSADVQTASAALRPLNGVVRSARLAAVSAILHAAWQR</sequence>
<comment type="caution">
    <text evidence="2">The sequence shown here is derived from an EMBL/GenBank/DDBJ whole genome shotgun (WGS) entry which is preliminary data.</text>
</comment>
<evidence type="ECO:0000256" key="1">
    <source>
        <dbReference type="SAM" id="SignalP"/>
    </source>
</evidence>
<dbReference type="STRING" id="75922.BST47_01285"/>
<dbReference type="Proteomes" id="UP000192411">
    <property type="component" value="Unassembled WGS sequence"/>
</dbReference>
<dbReference type="eggNOG" id="ENOG5032EQ4">
    <property type="taxonomic scope" value="Bacteria"/>
</dbReference>
<evidence type="ECO:0000313" key="3">
    <source>
        <dbReference type="Proteomes" id="UP000192411"/>
    </source>
</evidence>
<keyword evidence="1" id="KW-0732">Signal</keyword>
<accession>A0A1X0K271</accession>
<feature type="chain" id="PRO_5038401268" evidence="1">
    <location>
        <begin position="20"/>
        <end position="286"/>
    </location>
</feature>
<keyword evidence="3" id="KW-1185">Reference proteome</keyword>